<feature type="region of interest" description="Disordered" evidence="1">
    <location>
        <begin position="146"/>
        <end position="184"/>
    </location>
</feature>
<evidence type="ECO:0000256" key="1">
    <source>
        <dbReference type="SAM" id="MobiDB-lite"/>
    </source>
</evidence>
<evidence type="ECO:0008006" key="5">
    <source>
        <dbReference type="Google" id="ProtNLM"/>
    </source>
</evidence>
<accession>A0A370T9W0</accession>
<dbReference type="AlphaFoldDB" id="A0A370T9W0"/>
<evidence type="ECO:0000313" key="4">
    <source>
        <dbReference type="Proteomes" id="UP000254866"/>
    </source>
</evidence>
<evidence type="ECO:0000256" key="2">
    <source>
        <dbReference type="SAM" id="Phobius"/>
    </source>
</evidence>
<dbReference type="EMBL" id="NPIC01000015">
    <property type="protein sequence ID" value="RDL30422.1"/>
    <property type="molecule type" value="Genomic_DNA"/>
</dbReference>
<proteinExistence type="predicted"/>
<gene>
    <name evidence="3" type="ORF">BP5553_10300</name>
</gene>
<dbReference type="GeneID" id="43603149"/>
<feature type="compositionally biased region" description="Basic and acidic residues" evidence="1">
    <location>
        <begin position="222"/>
        <end position="236"/>
    </location>
</feature>
<feature type="compositionally biased region" description="Basic and acidic residues" evidence="1">
    <location>
        <begin position="251"/>
        <end position="271"/>
    </location>
</feature>
<name>A0A370T9W0_9HELO</name>
<feature type="region of interest" description="Disordered" evidence="1">
    <location>
        <begin position="222"/>
        <end position="271"/>
    </location>
</feature>
<sequence length="271" mass="29264">MAEPSCLGVDYSNKFFSPEFGTVALSLTISADQNVQVSWWGGKNDSGTVQVVSLWLVCRQRRMVIVDSGSFIFGSSPSSNWTYLDDCGNTKLSYNWTVPDYADLVSGFNIMSDVQFSFMASNQTANVTSPSFSIVKAAAFTSTTSTSSSSSIISTNIPNTLSNPSDTSTTPSPTASLSYPKKSNSTSLSTGAKAGIGIGCVAFVLVFLGVFIYMKRRRTKDELSKQQSEKFEKPELSGETAPNRPVEIEGAEIHEMDTQAKERPPRELASG</sequence>
<keyword evidence="2" id="KW-0812">Transmembrane</keyword>
<dbReference type="STRING" id="2656787.A0A370T9W0"/>
<keyword evidence="2" id="KW-0472">Membrane</keyword>
<dbReference type="Proteomes" id="UP000254866">
    <property type="component" value="Unassembled WGS sequence"/>
</dbReference>
<dbReference type="OrthoDB" id="3597967at2759"/>
<dbReference type="RefSeq" id="XP_031864947.1">
    <property type="nucleotide sequence ID" value="XM_032018923.1"/>
</dbReference>
<organism evidence="3 4">
    <name type="scientific">Venustampulla echinocandica</name>
    <dbReference type="NCBI Taxonomy" id="2656787"/>
    <lineage>
        <taxon>Eukaryota</taxon>
        <taxon>Fungi</taxon>
        <taxon>Dikarya</taxon>
        <taxon>Ascomycota</taxon>
        <taxon>Pezizomycotina</taxon>
        <taxon>Leotiomycetes</taxon>
        <taxon>Helotiales</taxon>
        <taxon>Pleuroascaceae</taxon>
        <taxon>Venustampulla</taxon>
    </lineage>
</organism>
<keyword evidence="4" id="KW-1185">Reference proteome</keyword>
<comment type="caution">
    <text evidence="3">The sequence shown here is derived from an EMBL/GenBank/DDBJ whole genome shotgun (WGS) entry which is preliminary data.</text>
</comment>
<feature type="compositionally biased region" description="Low complexity" evidence="1">
    <location>
        <begin position="146"/>
        <end position="180"/>
    </location>
</feature>
<reference evidence="3 4" key="1">
    <citation type="journal article" date="2018" name="IMA Fungus">
        <title>IMA Genome-F 9: Draft genome sequence of Annulohypoxylon stygium, Aspergillus mulundensis, Berkeleyomyces basicola (syn. Thielaviopsis basicola), Ceratocystis smalleyi, two Cercospora beticola strains, Coleophoma cylindrospora, Fusarium fracticaudum, Phialophora cf. hyalina, and Morchella septimelata.</title>
        <authorList>
            <person name="Wingfield B.D."/>
            <person name="Bills G.F."/>
            <person name="Dong Y."/>
            <person name="Huang W."/>
            <person name="Nel W.J."/>
            <person name="Swalarsk-Parry B.S."/>
            <person name="Vaghefi N."/>
            <person name="Wilken P.M."/>
            <person name="An Z."/>
            <person name="de Beer Z.W."/>
            <person name="De Vos L."/>
            <person name="Chen L."/>
            <person name="Duong T.A."/>
            <person name="Gao Y."/>
            <person name="Hammerbacher A."/>
            <person name="Kikkert J.R."/>
            <person name="Li Y."/>
            <person name="Li H."/>
            <person name="Li K."/>
            <person name="Li Q."/>
            <person name="Liu X."/>
            <person name="Ma X."/>
            <person name="Naidoo K."/>
            <person name="Pethybridge S.J."/>
            <person name="Sun J."/>
            <person name="Steenkamp E.T."/>
            <person name="van der Nest M.A."/>
            <person name="van Wyk S."/>
            <person name="Wingfield M.J."/>
            <person name="Xiong C."/>
            <person name="Yue Q."/>
            <person name="Zhang X."/>
        </authorList>
    </citation>
    <scope>NUCLEOTIDE SEQUENCE [LARGE SCALE GENOMIC DNA]</scope>
    <source>
        <strain evidence="3 4">BP 5553</strain>
    </source>
</reference>
<evidence type="ECO:0000313" key="3">
    <source>
        <dbReference type="EMBL" id="RDL30422.1"/>
    </source>
</evidence>
<keyword evidence="2" id="KW-1133">Transmembrane helix</keyword>
<protein>
    <recommendedName>
        <fullName evidence="5">Peptidase A1 domain-containing protein</fullName>
    </recommendedName>
</protein>
<feature type="transmembrane region" description="Helical" evidence="2">
    <location>
        <begin position="194"/>
        <end position="214"/>
    </location>
</feature>